<reference evidence="1 2" key="1">
    <citation type="submission" date="2021-06" db="EMBL/GenBank/DDBJ databases">
        <authorList>
            <person name="Palmer J.M."/>
        </authorList>
    </citation>
    <scope>NUCLEOTIDE SEQUENCE [LARGE SCALE GENOMIC DNA]</scope>
    <source>
        <strain evidence="1 2">AS_MEX2019</strain>
        <tissue evidence="1">Muscle</tissue>
    </source>
</reference>
<comment type="caution">
    <text evidence="1">The sequence shown here is derived from an EMBL/GenBank/DDBJ whole genome shotgun (WGS) entry which is preliminary data.</text>
</comment>
<sequence length="156" mass="17055">MLVVSVDGVEHPEEGVEPAGHWKMCATTAVSLDIGHAPAPTGDHSREDQDLRSFLMQVWHLPHPCRASIHRWVDTRLTAHTDTPLRRTKVAWADPMLPAKVGENCLNFLVDTGATGTDGLTVTFPDGSSLAFEQMLQHGQYLLQPVAEEYAATGDC</sequence>
<organism evidence="1 2">
    <name type="scientific">Ameca splendens</name>
    <dbReference type="NCBI Taxonomy" id="208324"/>
    <lineage>
        <taxon>Eukaryota</taxon>
        <taxon>Metazoa</taxon>
        <taxon>Chordata</taxon>
        <taxon>Craniata</taxon>
        <taxon>Vertebrata</taxon>
        <taxon>Euteleostomi</taxon>
        <taxon>Actinopterygii</taxon>
        <taxon>Neopterygii</taxon>
        <taxon>Teleostei</taxon>
        <taxon>Neoteleostei</taxon>
        <taxon>Acanthomorphata</taxon>
        <taxon>Ovalentaria</taxon>
        <taxon>Atherinomorphae</taxon>
        <taxon>Cyprinodontiformes</taxon>
        <taxon>Goodeidae</taxon>
        <taxon>Ameca</taxon>
    </lineage>
</organism>
<gene>
    <name evidence="1" type="ORF">AMECASPLE_038645</name>
</gene>
<dbReference type="EMBL" id="JAHRIP010007286">
    <property type="protein sequence ID" value="MEQ2282256.1"/>
    <property type="molecule type" value="Genomic_DNA"/>
</dbReference>
<name>A0ABV0XLF5_9TELE</name>
<keyword evidence="2" id="KW-1185">Reference proteome</keyword>
<evidence type="ECO:0000313" key="1">
    <source>
        <dbReference type="EMBL" id="MEQ2282256.1"/>
    </source>
</evidence>
<evidence type="ECO:0000313" key="2">
    <source>
        <dbReference type="Proteomes" id="UP001469553"/>
    </source>
</evidence>
<proteinExistence type="predicted"/>
<dbReference type="Proteomes" id="UP001469553">
    <property type="component" value="Unassembled WGS sequence"/>
</dbReference>
<protein>
    <submittedName>
        <fullName evidence="1">Uncharacterized protein</fullName>
    </submittedName>
</protein>
<accession>A0ABV0XLF5</accession>